<protein>
    <recommendedName>
        <fullName evidence="4">FACT complex subunit</fullName>
    </recommendedName>
</protein>
<evidence type="ECO:0000313" key="3">
    <source>
        <dbReference type="Proteomes" id="UP001642484"/>
    </source>
</evidence>
<feature type="non-terminal residue" evidence="2">
    <location>
        <position position="1"/>
    </location>
</feature>
<dbReference type="Proteomes" id="UP001642484">
    <property type="component" value="Unassembled WGS sequence"/>
</dbReference>
<evidence type="ECO:0008006" key="4">
    <source>
        <dbReference type="Google" id="ProtNLM"/>
    </source>
</evidence>
<feature type="region of interest" description="Disordered" evidence="1">
    <location>
        <begin position="274"/>
        <end position="348"/>
    </location>
</feature>
<reference evidence="2 3" key="1">
    <citation type="submission" date="2024-02" db="EMBL/GenBank/DDBJ databases">
        <authorList>
            <person name="Chen Y."/>
            <person name="Shah S."/>
            <person name="Dougan E. K."/>
            <person name="Thang M."/>
            <person name="Chan C."/>
        </authorList>
    </citation>
    <scope>NUCLEOTIDE SEQUENCE [LARGE SCALE GENOMIC DNA]</scope>
</reference>
<feature type="region of interest" description="Disordered" evidence="1">
    <location>
        <begin position="178"/>
        <end position="207"/>
    </location>
</feature>
<name>A0ABP0I2G5_9DINO</name>
<feature type="compositionally biased region" description="Basic and acidic residues" evidence="1">
    <location>
        <begin position="178"/>
        <end position="203"/>
    </location>
</feature>
<accession>A0ABP0I2G5</accession>
<sequence>RLKTTDWTADSAAKLLWSLARYGKGEEIQKHKQAVARARLQKRTGDLQSVHTEESDGLLFQIATRRVIDEIDRFPVSLLADIIYTHHEIGIKNERLFRVICPKIVSKQNEIREDQMAKCIKALEGRAYARFMIPLKEEAQGFRSFRRALEIGQSPSLEGLKFEGRLMLTMAVVQKGDFLRPSDKPKPQGKKTYDKPQAPERTQKGQRWLSRSELAELIQTLRKAVPQYYPAARKAEDAQCVVLGRDVFHLQSGLHDQKENRELLRHVEGWKDLGGPKALEAPSPASPPASPPALPPKTPQTPKTSASPAGPAFSPPKTAEKRQKRKAKEEDPAAKKPKKQMSTEEKERCQKLLETLKEKDICKDCFFSNEGSVAKLKPVKKDLKHDQFPGVKDFTQAVERVINQAKGMPIRKKPGDIDYGKAATEAQKALRAWERELRATTRSRSRGR</sequence>
<feature type="compositionally biased region" description="Pro residues" evidence="1">
    <location>
        <begin position="284"/>
        <end position="299"/>
    </location>
</feature>
<keyword evidence="3" id="KW-1185">Reference proteome</keyword>
<evidence type="ECO:0000313" key="2">
    <source>
        <dbReference type="EMBL" id="CAK8996780.1"/>
    </source>
</evidence>
<dbReference type="EMBL" id="CAXAMN010001892">
    <property type="protein sequence ID" value="CAK8996780.1"/>
    <property type="molecule type" value="Genomic_DNA"/>
</dbReference>
<gene>
    <name evidence="2" type="ORF">CCMP2556_LOCUS4601</name>
</gene>
<evidence type="ECO:0000256" key="1">
    <source>
        <dbReference type="SAM" id="MobiDB-lite"/>
    </source>
</evidence>
<organism evidence="2 3">
    <name type="scientific">Durusdinium trenchii</name>
    <dbReference type="NCBI Taxonomy" id="1381693"/>
    <lineage>
        <taxon>Eukaryota</taxon>
        <taxon>Sar</taxon>
        <taxon>Alveolata</taxon>
        <taxon>Dinophyceae</taxon>
        <taxon>Suessiales</taxon>
        <taxon>Symbiodiniaceae</taxon>
        <taxon>Durusdinium</taxon>
    </lineage>
</organism>
<proteinExistence type="predicted"/>
<comment type="caution">
    <text evidence="2">The sequence shown here is derived from an EMBL/GenBank/DDBJ whole genome shotgun (WGS) entry which is preliminary data.</text>
</comment>
<feature type="compositionally biased region" description="Low complexity" evidence="1">
    <location>
        <begin position="300"/>
        <end position="317"/>
    </location>
</feature>